<feature type="transmembrane region" description="Helical" evidence="6">
    <location>
        <begin position="60"/>
        <end position="83"/>
    </location>
</feature>
<dbReference type="PANTHER" id="PTHR33048">
    <property type="entry name" value="PTH11-LIKE INTEGRAL MEMBRANE PROTEIN (AFU_ORTHOLOGUE AFUA_5G11245)"/>
    <property type="match status" value="1"/>
</dbReference>
<sequence length="367" mass="40347">MTSFLELLGKEDNLGEPTPALNNKPVMLGVVISFLVLALLCAILRIWCRFYVVRAAGWDDFFVTLVMISISVGSIGTCVATDYGLGEHLILMSTQRLSEYLRVFYICNTTLPMSTTFIKIAILLQYLRTFEKGTKSRTVTIVVLIITAMWGFAYMFLACIPAIPVKAYWDWNVDARGRWGFGSHTAEELIRTYESHAASNMVLDFIIFAIPLPLYFSSEANKKSRKSVLGLFLLGSVVLMLSAWRLANLIDSRAGTYPTLDVTWYAPTPMALAILEIDIAAICASLPVFWPVLQSGMGSIFVTHEVAITTETLECPRCSEDLEMAGGSLSCSQPSTTLETDALVEPQIFGAYMMGKTTSAAAATKAV</sequence>
<gene>
    <name evidence="8" type="ORF">CCHL11_02548</name>
</gene>
<evidence type="ECO:0000256" key="4">
    <source>
        <dbReference type="ARBA" id="ARBA00023136"/>
    </source>
</evidence>
<dbReference type="EMBL" id="MPGH01000002">
    <property type="protein sequence ID" value="OLN97953.1"/>
    <property type="molecule type" value="Genomic_DNA"/>
</dbReference>
<evidence type="ECO:0000256" key="1">
    <source>
        <dbReference type="ARBA" id="ARBA00004141"/>
    </source>
</evidence>
<dbReference type="GO" id="GO:0016020">
    <property type="term" value="C:membrane"/>
    <property type="evidence" value="ECO:0007669"/>
    <property type="project" value="UniProtKB-SubCell"/>
</dbReference>
<dbReference type="OrthoDB" id="61113at2759"/>
<comment type="caution">
    <text evidence="8">The sequence shown here is derived from an EMBL/GenBank/DDBJ whole genome shotgun (WGS) entry which is preliminary data.</text>
</comment>
<evidence type="ECO:0000256" key="2">
    <source>
        <dbReference type="ARBA" id="ARBA00022692"/>
    </source>
</evidence>
<evidence type="ECO:0000313" key="9">
    <source>
        <dbReference type="Proteomes" id="UP000186583"/>
    </source>
</evidence>
<organism evidence="8 9">
    <name type="scientific">Colletotrichum chlorophyti</name>
    <dbReference type="NCBI Taxonomy" id="708187"/>
    <lineage>
        <taxon>Eukaryota</taxon>
        <taxon>Fungi</taxon>
        <taxon>Dikarya</taxon>
        <taxon>Ascomycota</taxon>
        <taxon>Pezizomycotina</taxon>
        <taxon>Sordariomycetes</taxon>
        <taxon>Hypocreomycetidae</taxon>
        <taxon>Glomerellales</taxon>
        <taxon>Glomerellaceae</taxon>
        <taxon>Colletotrichum</taxon>
    </lineage>
</organism>
<dbReference type="Proteomes" id="UP000186583">
    <property type="component" value="Unassembled WGS sequence"/>
</dbReference>
<feature type="transmembrane region" description="Helical" evidence="6">
    <location>
        <begin position="103"/>
        <end position="127"/>
    </location>
</feature>
<keyword evidence="9" id="KW-1185">Reference proteome</keyword>
<evidence type="ECO:0000256" key="6">
    <source>
        <dbReference type="SAM" id="Phobius"/>
    </source>
</evidence>
<reference evidence="8 9" key="1">
    <citation type="submission" date="2016-11" db="EMBL/GenBank/DDBJ databases">
        <title>Draft Genome Assembly of Colletotrichum chlorophyti a pathogen of herbaceous plants.</title>
        <authorList>
            <person name="Gan P."/>
            <person name="Narusaka M."/>
            <person name="Tsushima A."/>
            <person name="Narusaka Y."/>
            <person name="Takano Y."/>
            <person name="Shirasu K."/>
        </authorList>
    </citation>
    <scope>NUCLEOTIDE SEQUENCE [LARGE SCALE GENOMIC DNA]</scope>
    <source>
        <strain evidence="8 9">NTL11</strain>
    </source>
</reference>
<feature type="transmembrane region" description="Helical" evidence="6">
    <location>
        <begin position="228"/>
        <end position="250"/>
    </location>
</feature>
<comment type="subcellular location">
    <subcellularLocation>
        <location evidence="1">Membrane</location>
        <topology evidence="1">Multi-pass membrane protein</topology>
    </subcellularLocation>
</comment>
<evidence type="ECO:0000256" key="5">
    <source>
        <dbReference type="ARBA" id="ARBA00038359"/>
    </source>
</evidence>
<feature type="transmembrane region" description="Helical" evidence="6">
    <location>
        <begin position="26"/>
        <end position="48"/>
    </location>
</feature>
<keyword evidence="2 6" id="KW-0812">Transmembrane</keyword>
<evidence type="ECO:0000259" key="7">
    <source>
        <dbReference type="Pfam" id="PF20684"/>
    </source>
</evidence>
<comment type="similarity">
    <text evidence="5">Belongs to the SAT4 family.</text>
</comment>
<feature type="transmembrane region" description="Helical" evidence="6">
    <location>
        <begin position="197"/>
        <end position="216"/>
    </location>
</feature>
<evidence type="ECO:0000256" key="3">
    <source>
        <dbReference type="ARBA" id="ARBA00022989"/>
    </source>
</evidence>
<feature type="domain" description="Rhodopsin" evidence="7">
    <location>
        <begin position="44"/>
        <end position="294"/>
    </location>
</feature>
<feature type="transmembrane region" description="Helical" evidence="6">
    <location>
        <begin position="139"/>
        <end position="163"/>
    </location>
</feature>
<dbReference type="AlphaFoldDB" id="A0A1Q8S925"/>
<dbReference type="Pfam" id="PF20684">
    <property type="entry name" value="Fung_rhodopsin"/>
    <property type="match status" value="1"/>
</dbReference>
<accession>A0A1Q8S925</accession>
<protein>
    <recommendedName>
        <fullName evidence="7">Rhodopsin domain-containing protein</fullName>
    </recommendedName>
</protein>
<proteinExistence type="inferred from homology"/>
<evidence type="ECO:0000313" key="8">
    <source>
        <dbReference type="EMBL" id="OLN97953.1"/>
    </source>
</evidence>
<keyword evidence="4 6" id="KW-0472">Membrane</keyword>
<dbReference type="PANTHER" id="PTHR33048:SF47">
    <property type="entry name" value="INTEGRAL MEMBRANE PROTEIN-RELATED"/>
    <property type="match status" value="1"/>
</dbReference>
<name>A0A1Q8S925_9PEZI</name>
<dbReference type="InterPro" id="IPR052337">
    <property type="entry name" value="SAT4-like"/>
</dbReference>
<dbReference type="InterPro" id="IPR049326">
    <property type="entry name" value="Rhodopsin_dom_fungi"/>
</dbReference>
<keyword evidence="3 6" id="KW-1133">Transmembrane helix</keyword>
<feature type="transmembrane region" description="Helical" evidence="6">
    <location>
        <begin position="270"/>
        <end position="293"/>
    </location>
</feature>